<feature type="domain" description="Fork-head" evidence="6">
    <location>
        <begin position="201"/>
        <end position="298"/>
    </location>
</feature>
<dbReference type="SUPFAM" id="SSF46785">
    <property type="entry name" value="Winged helix' DNA-binding domain"/>
    <property type="match status" value="1"/>
</dbReference>
<protein>
    <submittedName>
        <fullName evidence="7">Defective pharyngeal development protein 4</fullName>
    </submittedName>
</protein>
<keyword evidence="3 4" id="KW-0539">Nucleus</keyword>
<dbReference type="GO" id="GO:0000978">
    <property type="term" value="F:RNA polymerase II cis-regulatory region sequence-specific DNA binding"/>
    <property type="evidence" value="ECO:0007669"/>
    <property type="project" value="TreeGrafter"/>
</dbReference>
<evidence type="ECO:0000256" key="5">
    <source>
        <dbReference type="SAM" id="MobiDB-lite"/>
    </source>
</evidence>
<evidence type="ECO:0000256" key="3">
    <source>
        <dbReference type="ARBA" id="ARBA00023242"/>
    </source>
</evidence>
<keyword evidence="2 4" id="KW-0238">DNA-binding</keyword>
<feature type="DNA-binding region" description="Fork-head" evidence="4">
    <location>
        <begin position="201"/>
        <end position="298"/>
    </location>
</feature>
<comment type="subcellular location">
    <subcellularLocation>
        <location evidence="1 4">Nucleus</location>
    </subcellularLocation>
</comment>
<dbReference type="InterPro" id="IPR036388">
    <property type="entry name" value="WH-like_DNA-bd_sf"/>
</dbReference>
<evidence type="ECO:0000313" key="7">
    <source>
        <dbReference type="EMBL" id="KHN82340.1"/>
    </source>
</evidence>
<dbReference type="InterPro" id="IPR030456">
    <property type="entry name" value="TF_fork_head_CS_2"/>
</dbReference>
<organism evidence="7 8">
    <name type="scientific">Toxocara canis</name>
    <name type="common">Canine roundworm</name>
    <dbReference type="NCBI Taxonomy" id="6265"/>
    <lineage>
        <taxon>Eukaryota</taxon>
        <taxon>Metazoa</taxon>
        <taxon>Ecdysozoa</taxon>
        <taxon>Nematoda</taxon>
        <taxon>Chromadorea</taxon>
        <taxon>Rhabditida</taxon>
        <taxon>Spirurina</taxon>
        <taxon>Ascaridomorpha</taxon>
        <taxon>Ascaridoidea</taxon>
        <taxon>Toxocaridae</taxon>
        <taxon>Toxocara</taxon>
    </lineage>
</organism>
<sequence length="509" mass="55047">MDSFIHFSWQPRYSLVTTTLESTDGFGLSTASTSTSSSMNVMLGGANTLTAASAVSAATLDSSALYQAQAASISQGMTAPDYASVMPTYSTALNAYNQYPYPTSNTLTNATLPSYYTSNYMNPANQIQQSYNGFGVAGGISPLGNSRNSSVTNSSTVGSSNSSSISQISPNCRPGRVSFNEQTQNELAQMRNYNGKIGNAKPPFSYISLITMAIQRSESRMLTLSEIYQFIMDNYAYYRQNQQRSAGWQNSIRHSLSFNDCFVKVPRTPDKPGKGSFWTLHEDCGNMFENGCYLRRQKRFKIGDGKPRSRKVNGHNTRTTSVKEEHDIEFSDSKATSGSDVKVSSLATQQQPTSTCSPTSESETGGTTTDPSALQQQQQSTLQTSSSEPSQNIQSMQQHLSTTSSMPTSASSSQPTSVISAVGSVPVNPYATQYSSFGLYSNSTVPGVADLSQTALPALTPSAFRIGNLIDNYNVYNNMYAAQPSATLSDYPYQQTLYSSSNPNSLPNL</sequence>
<dbReference type="PANTHER" id="PTHR11829:SF380">
    <property type="entry name" value="PROTEIN FORK HEAD"/>
    <property type="match status" value="1"/>
</dbReference>
<dbReference type="OrthoDB" id="5954824at2759"/>
<dbReference type="Proteomes" id="UP000031036">
    <property type="component" value="Unassembled WGS sequence"/>
</dbReference>
<dbReference type="AlphaFoldDB" id="A0A0B2VMS8"/>
<dbReference type="GO" id="GO:0009653">
    <property type="term" value="P:anatomical structure morphogenesis"/>
    <property type="evidence" value="ECO:0007669"/>
    <property type="project" value="TreeGrafter"/>
</dbReference>
<dbReference type="GO" id="GO:0000981">
    <property type="term" value="F:DNA-binding transcription factor activity, RNA polymerase II-specific"/>
    <property type="evidence" value="ECO:0007669"/>
    <property type="project" value="TreeGrafter"/>
</dbReference>
<proteinExistence type="predicted"/>
<evidence type="ECO:0000259" key="6">
    <source>
        <dbReference type="PROSITE" id="PS50039"/>
    </source>
</evidence>
<dbReference type="Pfam" id="PF00250">
    <property type="entry name" value="Forkhead"/>
    <property type="match status" value="1"/>
</dbReference>
<dbReference type="PROSITE" id="PS00658">
    <property type="entry name" value="FORK_HEAD_2"/>
    <property type="match status" value="1"/>
</dbReference>
<feature type="compositionally biased region" description="Low complexity" evidence="5">
    <location>
        <begin position="348"/>
        <end position="391"/>
    </location>
</feature>
<evidence type="ECO:0000313" key="8">
    <source>
        <dbReference type="Proteomes" id="UP000031036"/>
    </source>
</evidence>
<evidence type="ECO:0000256" key="4">
    <source>
        <dbReference type="PROSITE-ProRule" id="PRU00089"/>
    </source>
</evidence>
<dbReference type="GO" id="GO:0030154">
    <property type="term" value="P:cell differentiation"/>
    <property type="evidence" value="ECO:0007669"/>
    <property type="project" value="TreeGrafter"/>
</dbReference>
<name>A0A0B2VMS8_TOXCA</name>
<feature type="region of interest" description="Disordered" evidence="5">
    <location>
        <begin position="303"/>
        <end position="416"/>
    </location>
</feature>
<evidence type="ECO:0000256" key="2">
    <source>
        <dbReference type="ARBA" id="ARBA00023125"/>
    </source>
</evidence>
<dbReference type="EMBL" id="JPKZ01001381">
    <property type="protein sequence ID" value="KHN82340.1"/>
    <property type="molecule type" value="Genomic_DNA"/>
</dbReference>
<dbReference type="PANTHER" id="PTHR11829">
    <property type="entry name" value="FORKHEAD BOX PROTEIN"/>
    <property type="match status" value="1"/>
</dbReference>
<gene>
    <name evidence="7" type="primary">pha-4</name>
    <name evidence="7" type="ORF">Tcan_03977</name>
</gene>
<dbReference type="InterPro" id="IPR036390">
    <property type="entry name" value="WH_DNA-bd_sf"/>
</dbReference>
<dbReference type="FunFam" id="1.10.10.10:FF:000042">
    <property type="entry name" value="hepatocyte nuclear factor 3-beta"/>
    <property type="match status" value="1"/>
</dbReference>
<comment type="caution">
    <text evidence="7">The sequence shown here is derived from an EMBL/GenBank/DDBJ whole genome shotgun (WGS) entry which is preliminary data.</text>
</comment>
<accession>A0A0B2VMS8</accession>
<feature type="compositionally biased region" description="Low complexity" evidence="5">
    <location>
        <begin position="401"/>
        <end position="416"/>
    </location>
</feature>
<dbReference type="SMART" id="SM00339">
    <property type="entry name" value="FH"/>
    <property type="match status" value="1"/>
</dbReference>
<dbReference type="GO" id="GO:0005634">
    <property type="term" value="C:nucleus"/>
    <property type="evidence" value="ECO:0007669"/>
    <property type="project" value="UniProtKB-SubCell"/>
</dbReference>
<feature type="compositionally biased region" description="Basic and acidic residues" evidence="5">
    <location>
        <begin position="321"/>
        <end position="332"/>
    </location>
</feature>
<dbReference type="PRINTS" id="PR00053">
    <property type="entry name" value="FORKHEAD"/>
</dbReference>
<dbReference type="PROSITE" id="PS50039">
    <property type="entry name" value="FORK_HEAD_3"/>
    <property type="match status" value="1"/>
</dbReference>
<feature type="compositionally biased region" description="Low complexity" evidence="5">
    <location>
        <begin position="147"/>
        <end position="169"/>
    </location>
</feature>
<keyword evidence="8" id="KW-1185">Reference proteome</keyword>
<feature type="region of interest" description="Disordered" evidence="5">
    <location>
        <begin position="147"/>
        <end position="173"/>
    </location>
</feature>
<dbReference type="InterPro" id="IPR050211">
    <property type="entry name" value="FOX_domain-containing"/>
</dbReference>
<dbReference type="InterPro" id="IPR001766">
    <property type="entry name" value="Fork_head_dom"/>
</dbReference>
<dbReference type="Gene3D" id="1.10.10.10">
    <property type="entry name" value="Winged helix-like DNA-binding domain superfamily/Winged helix DNA-binding domain"/>
    <property type="match status" value="1"/>
</dbReference>
<dbReference type="PROSITE" id="PS00657">
    <property type="entry name" value="FORK_HEAD_1"/>
    <property type="match status" value="1"/>
</dbReference>
<dbReference type="STRING" id="6265.A0A0B2VMS8"/>
<dbReference type="OMA" id="DYPYQQT"/>
<reference evidence="7 8" key="1">
    <citation type="submission" date="2014-11" db="EMBL/GenBank/DDBJ databases">
        <title>Genetic blueprint of the zoonotic pathogen Toxocara canis.</title>
        <authorList>
            <person name="Zhu X.-Q."/>
            <person name="Korhonen P.K."/>
            <person name="Cai H."/>
            <person name="Young N.D."/>
            <person name="Nejsum P."/>
            <person name="von Samson-Himmelstjerna G."/>
            <person name="Boag P.R."/>
            <person name="Tan P."/>
            <person name="Li Q."/>
            <person name="Min J."/>
            <person name="Yang Y."/>
            <person name="Wang X."/>
            <person name="Fang X."/>
            <person name="Hall R.S."/>
            <person name="Hofmann A."/>
            <person name="Sternberg P.W."/>
            <person name="Jex A.R."/>
            <person name="Gasser R.B."/>
        </authorList>
    </citation>
    <scope>NUCLEOTIDE SEQUENCE [LARGE SCALE GENOMIC DNA]</scope>
    <source>
        <strain evidence="7">PN_DK_2014</strain>
    </source>
</reference>
<dbReference type="InterPro" id="IPR018122">
    <property type="entry name" value="TF_fork_head_CS_1"/>
</dbReference>
<evidence type="ECO:0000256" key="1">
    <source>
        <dbReference type="ARBA" id="ARBA00004123"/>
    </source>
</evidence>